<protein>
    <recommendedName>
        <fullName evidence="3">ASPIC/UnbV domain-containing protein</fullName>
    </recommendedName>
</protein>
<dbReference type="PANTHER" id="PTHR16026">
    <property type="entry name" value="CARTILAGE ACIDIC PROTEIN 1"/>
    <property type="match status" value="1"/>
</dbReference>
<gene>
    <name evidence="2" type="ORF">METZ01_LOCUS115709</name>
</gene>
<sequence>MRCSQTAVAVAATLAFSCGSTQRPEDVSTATTVRFTEIGIDAGLGDVLNHSGSPEQRFIVETLSAGASWLDADVDGWLDLFLTDGSHLETSPEGAGNRLLLNEPHVDGGRWFRDITNAAGVGHSGWAMGSAVGDVDADGDPDLYVTYWGEDRFYRNDGGTARPLFVHLGDSGLANDGWG</sequence>
<dbReference type="SUPFAM" id="SSF69318">
    <property type="entry name" value="Integrin alpha N-terminal domain"/>
    <property type="match status" value="1"/>
</dbReference>
<evidence type="ECO:0008006" key="3">
    <source>
        <dbReference type="Google" id="ProtNLM"/>
    </source>
</evidence>
<keyword evidence="1" id="KW-0732">Signal</keyword>
<dbReference type="PROSITE" id="PS51257">
    <property type="entry name" value="PROKAR_LIPOPROTEIN"/>
    <property type="match status" value="1"/>
</dbReference>
<evidence type="ECO:0000313" key="2">
    <source>
        <dbReference type="EMBL" id="SVA62855.1"/>
    </source>
</evidence>
<organism evidence="2">
    <name type="scientific">marine metagenome</name>
    <dbReference type="NCBI Taxonomy" id="408172"/>
    <lineage>
        <taxon>unclassified sequences</taxon>
        <taxon>metagenomes</taxon>
        <taxon>ecological metagenomes</taxon>
    </lineage>
</organism>
<dbReference type="AlphaFoldDB" id="A0A381XDM4"/>
<dbReference type="InterPro" id="IPR028994">
    <property type="entry name" value="Integrin_alpha_N"/>
</dbReference>
<evidence type="ECO:0000256" key="1">
    <source>
        <dbReference type="ARBA" id="ARBA00022729"/>
    </source>
</evidence>
<feature type="non-terminal residue" evidence="2">
    <location>
        <position position="179"/>
    </location>
</feature>
<dbReference type="InterPro" id="IPR027039">
    <property type="entry name" value="Crtac1"/>
</dbReference>
<dbReference type="Pfam" id="PF13517">
    <property type="entry name" value="FG-GAP_3"/>
    <property type="match status" value="1"/>
</dbReference>
<reference evidence="2" key="1">
    <citation type="submission" date="2018-05" db="EMBL/GenBank/DDBJ databases">
        <authorList>
            <person name="Lanie J.A."/>
            <person name="Ng W.-L."/>
            <person name="Kazmierczak K.M."/>
            <person name="Andrzejewski T.M."/>
            <person name="Davidsen T.M."/>
            <person name="Wayne K.J."/>
            <person name="Tettelin H."/>
            <person name="Glass J.I."/>
            <person name="Rusch D."/>
            <person name="Podicherti R."/>
            <person name="Tsui H.-C.T."/>
            <person name="Winkler M.E."/>
        </authorList>
    </citation>
    <scope>NUCLEOTIDE SEQUENCE</scope>
</reference>
<accession>A0A381XDM4</accession>
<name>A0A381XDM4_9ZZZZ</name>
<dbReference type="EMBL" id="UINC01014799">
    <property type="protein sequence ID" value="SVA62855.1"/>
    <property type="molecule type" value="Genomic_DNA"/>
</dbReference>
<dbReference type="InterPro" id="IPR013517">
    <property type="entry name" value="FG-GAP"/>
</dbReference>
<dbReference type="PANTHER" id="PTHR16026:SF0">
    <property type="entry name" value="CARTILAGE ACIDIC PROTEIN 1"/>
    <property type="match status" value="1"/>
</dbReference>
<proteinExistence type="predicted"/>